<reference evidence="2 3" key="1">
    <citation type="submission" date="2015-04" db="EMBL/GenBank/DDBJ databases">
        <authorList>
            <person name="Heijne W.H."/>
            <person name="Fedorova N.D."/>
            <person name="Nierman W.C."/>
            <person name="Vollebregt A.W."/>
            <person name="Zhao Z."/>
            <person name="Wu L."/>
            <person name="Kumar M."/>
            <person name="Stam H."/>
            <person name="van den Berg M.A."/>
            <person name="Pel H.J."/>
        </authorList>
    </citation>
    <scope>NUCLEOTIDE SEQUENCE [LARGE SCALE GENOMIC DNA]</scope>
    <source>
        <strain evidence="2 3">CBS 393.64</strain>
    </source>
</reference>
<dbReference type="GeneID" id="25317922"/>
<evidence type="ECO:0000313" key="2">
    <source>
        <dbReference type="EMBL" id="KKA20416.1"/>
    </source>
</evidence>
<accession>A0A0F4YRD4</accession>
<name>A0A0F4YRD4_RASE3</name>
<dbReference type="AlphaFoldDB" id="A0A0F4YRD4"/>
<evidence type="ECO:0000313" key="3">
    <source>
        <dbReference type="Proteomes" id="UP000053958"/>
    </source>
</evidence>
<dbReference type="OrthoDB" id="5375886at2759"/>
<sequence>MSAPKAGRQSPDPENQSGAQQQDVPGLGKVLPEYAPPEGDEYSKQSSERTKSELKSNPVHPLEKLAVHLVPSGNWQRSALRLHAAELRRSSMHILRVLEITYKQHAD</sequence>
<organism evidence="2 3">
    <name type="scientific">Rasamsonia emersonii (strain ATCC 16479 / CBS 393.64 / IMI 116815)</name>
    <dbReference type="NCBI Taxonomy" id="1408163"/>
    <lineage>
        <taxon>Eukaryota</taxon>
        <taxon>Fungi</taxon>
        <taxon>Dikarya</taxon>
        <taxon>Ascomycota</taxon>
        <taxon>Pezizomycotina</taxon>
        <taxon>Eurotiomycetes</taxon>
        <taxon>Eurotiomycetidae</taxon>
        <taxon>Eurotiales</taxon>
        <taxon>Trichocomaceae</taxon>
        <taxon>Rasamsonia</taxon>
    </lineage>
</organism>
<dbReference type="Proteomes" id="UP000053958">
    <property type="component" value="Unassembled WGS sequence"/>
</dbReference>
<feature type="compositionally biased region" description="Basic and acidic residues" evidence="1">
    <location>
        <begin position="41"/>
        <end position="54"/>
    </location>
</feature>
<comment type="caution">
    <text evidence="2">The sequence shown here is derived from an EMBL/GenBank/DDBJ whole genome shotgun (WGS) entry which is preliminary data.</text>
</comment>
<dbReference type="RefSeq" id="XP_013327028.1">
    <property type="nucleotide sequence ID" value="XM_013471574.1"/>
</dbReference>
<dbReference type="EMBL" id="LASV01000261">
    <property type="protein sequence ID" value="KKA20416.1"/>
    <property type="molecule type" value="Genomic_DNA"/>
</dbReference>
<proteinExistence type="predicted"/>
<gene>
    <name evidence="2" type="ORF">T310_5578</name>
</gene>
<evidence type="ECO:0000256" key="1">
    <source>
        <dbReference type="SAM" id="MobiDB-lite"/>
    </source>
</evidence>
<keyword evidence="3" id="KW-1185">Reference proteome</keyword>
<feature type="region of interest" description="Disordered" evidence="1">
    <location>
        <begin position="1"/>
        <end position="62"/>
    </location>
</feature>
<feature type="compositionally biased region" description="Polar residues" evidence="1">
    <location>
        <begin position="12"/>
        <end position="23"/>
    </location>
</feature>
<protein>
    <submittedName>
        <fullName evidence="2">Uncharacterized protein</fullName>
    </submittedName>
</protein>